<feature type="domain" description="DUF5977" evidence="1">
    <location>
        <begin position="1074"/>
        <end position="1135"/>
    </location>
</feature>
<gene>
    <name evidence="2" type="ORF">LNQ34_18400</name>
</gene>
<evidence type="ECO:0000259" key="1">
    <source>
        <dbReference type="Pfam" id="PF19404"/>
    </source>
</evidence>
<feature type="domain" description="DUF5977" evidence="1">
    <location>
        <begin position="1409"/>
        <end position="1473"/>
    </location>
</feature>
<evidence type="ECO:0000313" key="2">
    <source>
        <dbReference type="EMBL" id="MCC9019744.1"/>
    </source>
</evidence>
<proteinExistence type="predicted"/>
<dbReference type="Pfam" id="PF19404">
    <property type="entry name" value="DUF5977"/>
    <property type="match status" value="6"/>
</dbReference>
<dbReference type="InterPro" id="IPR046020">
    <property type="entry name" value="DUF5977"/>
</dbReference>
<organism evidence="2 3">
    <name type="scientific">Flavobacterium lipolyticum</name>
    <dbReference type="NCBI Taxonomy" id="2893754"/>
    <lineage>
        <taxon>Bacteria</taxon>
        <taxon>Pseudomonadati</taxon>
        <taxon>Bacteroidota</taxon>
        <taxon>Flavobacteriia</taxon>
        <taxon>Flavobacteriales</taxon>
        <taxon>Flavobacteriaceae</taxon>
        <taxon>Flavobacterium</taxon>
    </lineage>
</organism>
<sequence>MKSNIYQLLFLVLFLNTQNAKSQTDDGAKKSYIPNISIATPQVAAMSKVNEIPVDIATGRINYTIPIFEIKEGEFTMPINLSYNYSGLLVDETPGYAGVGWTFNVGGAVMHTIKGLNDEGHELDRSMMHNYFNKLPPYQDENVPASKARILDLYEKIAEGRIDGRPDKYSINIGNISCNFYLDKNDNPIFMKNENYKLVKNGSSGFTLTDDRGINYIFGLPQMNTNTGSSIEGYGYNSSFLIMEINFPYTSNKITFNYTAPNTLYDIYDSYTSINTVLNGHSSWSISKSRTETSASVTKLSKITTDNYTIELQYENNPTELAVAVVTKLEIKNKVGIAIKTYDFNYSQWSGRRKNLLDVKYNGQVINTMEYDESLAYPNFSEYDLVKKDLWGYYNSNGSLSLGSGPHNPLDNPGIKPNFASTKIGSLKKITYQTKGYSLIEYEPNSVFMIVTDYNFPYPNDSNSSKSLSATATNIVEPEPTEFDVISVPVTLNLYNVLSNDTGKNGWEDRISIVKLFKQGEESNPIFIRSQTWRKDGRWEPTQTSFVNQTTVTINTPGKYYLRAISSVGSTAHITTTLQQSAQTFNQTVGGMRVKEVKNCDFNGACTTTAYNYSQSGKSTGIMLQKPQFYSGSFFTDRRGCLPENDNRSSFTYYYSYNSVSPLSNFRGSPVLYKKVEQIERNPLENNGRTVFLYSGGSVNFLHDDGYNLGQLDQKMIQSKTGDTIQKQKNTYLNNVKRNNRRFILGLECKPTRITFGTYPSNVTNASTACLPILQRPLSDFVTETFTHESKNYFLEKEENTSYLNGKTVIQKTVNSHDPETGNLKNQVTTNSEGENLETKYFYVTDPEMTNESFRNELIAKNMVSKPMSTQSFNGEKIAEQKTAYSNEASTANLLLPKHVYANKGAQNISIPDDKKITYDQYDQKGNILQYTVEGGLPVAIIWGYNKTQPIAKVENASYDQIASYVLNLQNRSDLDDDNCLTEDCNEQILRSNLQTLRTSFPQFMITTYTYNPLLGVTSITDPKGIPSYYEYDTLGRLKFVKDQDLNVVQKYCYNFKGQQTDCSDNTSTSEYLYKSAARSGVFTKRNCAAGGTGQSVTYNQARGVVTSTISQADADENGLRKFNIDGQTYADNNTDVKCIFKNTIQSRLVTRNNCATGGIPDSVWYTVAAGIYRSDVSQAEADAQAQWEIDNNWVTFANNDNNAKCTFKNTVQSRLVARNNCAAGGIPDSAWYTVAAGIYSSNSSQAEADAQAQREIDRNWEAFANNDNNAKCTFWNTAQSRLVTRNNCAAGGIPDSIWYTVAAGKYSSNSSQAEANALAQREIDNNWEAYANNNNNAKCTFWNIAQSRLITRDNCGARGTGDSVWYTVPAGTYGSYNSQEEADSRAVYQINRYGQAYANDNNNAKCTYYNYELNLQYTKDNCSGPLERGSTVYYHIPNGKHKSNVSQADADYKALMDDAANGQNYANENGYCLDPGEEEQ</sequence>
<dbReference type="EMBL" id="JAJJMN010000002">
    <property type="protein sequence ID" value="MCC9019744.1"/>
    <property type="molecule type" value="Genomic_DNA"/>
</dbReference>
<feature type="domain" description="DUF5977" evidence="1">
    <location>
        <begin position="1342"/>
        <end position="1408"/>
    </location>
</feature>
<reference evidence="2" key="1">
    <citation type="submission" date="2021-11" db="EMBL/GenBank/DDBJ databases">
        <title>Description of novel Flavobacterium species.</title>
        <authorList>
            <person name="Saticioglu I.B."/>
            <person name="Ay H."/>
            <person name="Altun S."/>
            <person name="Duman M."/>
        </authorList>
    </citation>
    <scope>NUCLEOTIDE SEQUENCE</scope>
    <source>
        <strain evidence="2">F-126</strain>
    </source>
</reference>
<dbReference type="RefSeq" id="WP_230000780.1">
    <property type="nucleotide sequence ID" value="NZ_JAJJMN010000002.1"/>
</dbReference>
<protein>
    <submittedName>
        <fullName evidence="2">DUF5977 domain-containing protein</fullName>
    </submittedName>
</protein>
<feature type="domain" description="DUF5977" evidence="1">
    <location>
        <begin position="1275"/>
        <end position="1341"/>
    </location>
</feature>
<dbReference type="Proteomes" id="UP001430700">
    <property type="component" value="Unassembled WGS sequence"/>
</dbReference>
<evidence type="ECO:0000313" key="3">
    <source>
        <dbReference type="Proteomes" id="UP001430700"/>
    </source>
</evidence>
<feature type="domain" description="DUF5977" evidence="1">
    <location>
        <begin position="1141"/>
        <end position="1207"/>
    </location>
</feature>
<comment type="caution">
    <text evidence="2">The sequence shown here is derived from an EMBL/GenBank/DDBJ whole genome shotgun (WGS) entry which is preliminary data.</text>
</comment>
<feature type="domain" description="DUF5977" evidence="1">
    <location>
        <begin position="1208"/>
        <end position="1274"/>
    </location>
</feature>
<keyword evidence="3" id="KW-1185">Reference proteome</keyword>
<name>A0ABS8M4Z9_9FLAO</name>
<accession>A0ABS8M4Z9</accession>